<sequence length="131" mass="14809">MLLKWYIVANSRILIQHDIVMIHFVAMSNTNVIVNILNPLESAEKSSVTVIFFFIPVISIIVIIFTGYQSQVFNNIIMLALAIHGIESTLIMVVAHKPYRKFMFLPFYGKRKKTATTVVSIIPSLRLVGDA</sequence>
<evidence type="ECO:0000313" key="3">
    <source>
        <dbReference type="Proteomes" id="UP000483820"/>
    </source>
</evidence>
<dbReference type="Proteomes" id="UP000483820">
    <property type="component" value="Chromosome V"/>
</dbReference>
<dbReference type="InterPro" id="IPR019422">
    <property type="entry name" value="7TM_GPCR_serpentine_rcpt_Srh"/>
</dbReference>
<dbReference type="KEGG" id="crq:GCK72_020139"/>
<keyword evidence="1" id="KW-0812">Transmembrane</keyword>
<dbReference type="RefSeq" id="XP_053582319.1">
    <property type="nucleotide sequence ID" value="XM_053733406.1"/>
</dbReference>
<feature type="transmembrane region" description="Helical" evidence="1">
    <location>
        <begin position="20"/>
        <end position="38"/>
    </location>
</feature>
<dbReference type="AlphaFoldDB" id="A0A6A5GGF7"/>
<reference evidence="2 3" key="1">
    <citation type="submission" date="2019-12" db="EMBL/GenBank/DDBJ databases">
        <title>Chromosome-level assembly of the Caenorhabditis remanei genome.</title>
        <authorList>
            <person name="Teterina A.A."/>
            <person name="Willis J.H."/>
            <person name="Phillips P.C."/>
        </authorList>
    </citation>
    <scope>NUCLEOTIDE SEQUENCE [LARGE SCALE GENOMIC DNA]</scope>
    <source>
        <strain evidence="2 3">PX506</strain>
        <tissue evidence="2">Whole organism</tissue>
    </source>
</reference>
<evidence type="ECO:0000256" key="1">
    <source>
        <dbReference type="SAM" id="Phobius"/>
    </source>
</evidence>
<feature type="transmembrane region" description="Helical" evidence="1">
    <location>
        <begin position="76"/>
        <end position="95"/>
    </location>
</feature>
<keyword evidence="1" id="KW-1133">Transmembrane helix</keyword>
<name>A0A6A5GGF7_CAERE</name>
<keyword evidence="1" id="KW-0472">Membrane</keyword>
<gene>
    <name evidence="2" type="ORF">GCK72_020139</name>
</gene>
<dbReference type="CTD" id="9820625"/>
<accession>A0A6A5GGF7</accession>
<dbReference type="GeneID" id="9820625"/>
<organism evidence="2 3">
    <name type="scientific">Caenorhabditis remanei</name>
    <name type="common">Caenorhabditis vulgaris</name>
    <dbReference type="NCBI Taxonomy" id="31234"/>
    <lineage>
        <taxon>Eukaryota</taxon>
        <taxon>Metazoa</taxon>
        <taxon>Ecdysozoa</taxon>
        <taxon>Nematoda</taxon>
        <taxon>Chromadorea</taxon>
        <taxon>Rhabditida</taxon>
        <taxon>Rhabditina</taxon>
        <taxon>Rhabditomorpha</taxon>
        <taxon>Rhabditoidea</taxon>
        <taxon>Rhabditidae</taxon>
        <taxon>Peloderinae</taxon>
        <taxon>Caenorhabditis</taxon>
    </lineage>
</organism>
<dbReference type="Pfam" id="PF10318">
    <property type="entry name" value="7TM_GPCR_Srh"/>
    <property type="match status" value="1"/>
</dbReference>
<dbReference type="EMBL" id="WUAV01000005">
    <property type="protein sequence ID" value="KAF1753582.1"/>
    <property type="molecule type" value="Genomic_DNA"/>
</dbReference>
<evidence type="ECO:0000313" key="2">
    <source>
        <dbReference type="EMBL" id="KAF1753582.1"/>
    </source>
</evidence>
<protein>
    <submittedName>
        <fullName evidence="2">Uncharacterized protein</fullName>
    </submittedName>
</protein>
<proteinExistence type="predicted"/>
<feature type="transmembrane region" description="Helical" evidence="1">
    <location>
        <begin position="50"/>
        <end position="70"/>
    </location>
</feature>
<comment type="caution">
    <text evidence="2">The sequence shown here is derived from an EMBL/GenBank/DDBJ whole genome shotgun (WGS) entry which is preliminary data.</text>
</comment>